<dbReference type="SUPFAM" id="SSF49879">
    <property type="entry name" value="SMAD/FHA domain"/>
    <property type="match status" value="1"/>
</dbReference>
<gene>
    <name evidence="4" type="ORF">VSA01S_12420</name>
</gene>
<dbReference type="OrthoDB" id="273564at2"/>
<evidence type="ECO:0000259" key="3">
    <source>
        <dbReference type="PROSITE" id="PS50006"/>
    </source>
</evidence>
<feature type="region of interest" description="Disordered" evidence="2">
    <location>
        <begin position="214"/>
        <end position="253"/>
    </location>
</feature>
<feature type="coiled-coil region" evidence="1">
    <location>
        <begin position="128"/>
        <end position="155"/>
    </location>
</feature>
<dbReference type="Pfam" id="PF20232">
    <property type="entry name" value="T6SS_FHA_C"/>
    <property type="match status" value="1"/>
</dbReference>
<keyword evidence="5" id="KW-1185">Reference proteome</keyword>
<evidence type="ECO:0000313" key="4">
    <source>
        <dbReference type="EMBL" id="GEM75130.1"/>
    </source>
</evidence>
<keyword evidence="1" id="KW-0175">Coiled coil</keyword>
<protein>
    <submittedName>
        <fullName evidence="4">FHA domain-containing protein</fullName>
    </submittedName>
</protein>
<dbReference type="InterPro" id="IPR008984">
    <property type="entry name" value="SMAD_FHA_dom_sf"/>
</dbReference>
<dbReference type="AlphaFoldDB" id="A0A511QCU9"/>
<dbReference type="Pfam" id="PF00498">
    <property type="entry name" value="FHA"/>
    <property type="match status" value="1"/>
</dbReference>
<dbReference type="SMART" id="SM00240">
    <property type="entry name" value="FHA"/>
    <property type="match status" value="1"/>
</dbReference>
<evidence type="ECO:0000256" key="1">
    <source>
        <dbReference type="SAM" id="Coils"/>
    </source>
</evidence>
<dbReference type="CDD" id="cd00060">
    <property type="entry name" value="FHA"/>
    <property type="match status" value="1"/>
</dbReference>
<feature type="domain" description="FHA" evidence="3">
    <location>
        <begin position="30"/>
        <end position="80"/>
    </location>
</feature>
<dbReference type="EMBL" id="BJXJ01000009">
    <property type="protein sequence ID" value="GEM75130.1"/>
    <property type="molecule type" value="Genomic_DNA"/>
</dbReference>
<name>A0A511QCU9_9VIBR</name>
<feature type="compositionally biased region" description="Polar residues" evidence="2">
    <location>
        <begin position="240"/>
        <end position="253"/>
    </location>
</feature>
<dbReference type="InterPro" id="IPR000253">
    <property type="entry name" value="FHA_dom"/>
</dbReference>
<sequence>MRLHQLVLYIAKCPEEYTGSKHIEMPENGGSIGRAPGSALHLIDHNRFISGTHCLLSVYGDTYYISDVSTNGTMVNGTKILKNQPISIVDGDTISLGQYEIGVGLEKIVETQDIAVDIAPDRVSTDPLVNLGEAVVEEEEKIGALEELFMETKQDDVDLNDPIAHLKFSMQLEDDHLIRDEEKPQAKTPQSVENIRQVVDDSFSIHSEFDIPSLIPEDWMGSEGEGEGKSGFVSRKDPVLSTQPHSQNRNNTQDKLLNQESFVKQDDNIQAGQNKELNAKVSPLSDRNAFQQADSQIQPHSKVQTESVSTRQPESAQFIPEFDIPEFSPSPAQTNETAQKWEEVTQAFSPTAQPLTTIDSVVNVDSAATINSTERETDVAFLNTEQVTQPESYDVTDISQAFYEGLGVSKPELLSSEALLFKQMGTCLRLCIEKLQKELHEVEQLKDETGLGDMDANITELMLTLNSQQLLSPNELVEQMLDELSDHQVTFNKALNELLLEQSESNDPVVFARELASKSLFNTKSKLWSAYLEFYSGNRRQLNESSLKGLIKKSYTKALRGSHA</sequence>
<dbReference type="Gene3D" id="2.60.200.20">
    <property type="match status" value="1"/>
</dbReference>
<proteinExistence type="predicted"/>
<comment type="caution">
    <text evidence="4">The sequence shown here is derived from an EMBL/GenBank/DDBJ whole genome shotgun (WGS) entry which is preliminary data.</text>
</comment>
<feature type="region of interest" description="Disordered" evidence="2">
    <location>
        <begin position="292"/>
        <end position="312"/>
    </location>
</feature>
<evidence type="ECO:0000256" key="2">
    <source>
        <dbReference type="SAM" id="MobiDB-lite"/>
    </source>
</evidence>
<dbReference type="Proteomes" id="UP000321922">
    <property type="component" value="Unassembled WGS sequence"/>
</dbReference>
<organism evidence="4 5">
    <name type="scientific">Vibrio sagamiensis NBRC 104589</name>
    <dbReference type="NCBI Taxonomy" id="1219064"/>
    <lineage>
        <taxon>Bacteria</taxon>
        <taxon>Pseudomonadati</taxon>
        <taxon>Pseudomonadota</taxon>
        <taxon>Gammaproteobacteria</taxon>
        <taxon>Vibrionales</taxon>
        <taxon>Vibrionaceae</taxon>
        <taxon>Vibrio</taxon>
    </lineage>
</organism>
<reference evidence="4 5" key="1">
    <citation type="submission" date="2019-07" db="EMBL/GenBank/DDBJ databases">
        <title>Whole genome shotgun sequence of Vibrio sagamiensis NBRC 104589.</title>
        <authorList>
            <person name="Hosoyama A."/>
            <person name="Uohara A."/>
            <person name="Ohji S."/>
            <person name="Ichikawa N."/>
        </authorList>
    </citation>
    <scope>NUCLEOTIDE SEQUENCE [LARGE SCALE GENOMIC DNA]</scope>
    <source>
        <strain evidence="4 5">NBRC 104589</strain>
    </source>
</reference>
<accession>A0A511QCU9</accession>
<dbReference type="InterPro" id="IPR046883">
    <property type="entry name" value="T6SS_FHA_C"/>
</dbReference>
<dbReference type="RefSeq" id="WP_039982828.1">
    <property type="nucleotide sequence ID" value="NZ_BAOJ01000140.1"/>
</dbReference>
<evidence type="ECO:0000313" key="5">
    <source>
        <dbReference type="Proteomes" id="UP000321922"/>
    </source>
</evidence>
<dbReference type="PROSITE" id="PS50006">
    <property type="entry name" value="FHA_DOMAIN"/>
    <property type="match status" value="1"/>
</dbReference>